<geneLocation type="plasmid" evidence="2">
    <name>paeme5</name>
</geneLocation>
<protein>
    <submittedName>
        <fullName evidence="1">Uncharacterized protein</fullName>
    </submittedName>
</protein>
<gene>
    <name evidence="1" type="ORF">E4188_22865</name>
</gene>
<sequence length="99" mass="10936">MAYASLLPEDKFAEIYDQLEERVAAAATAAYNMAIAKAKTRKQRIACAGHYPSDWSRLMGLWCQDKVSNLMVQDCLRVGSVYSPGELDFILSRSADTAA</sequence>
<evidence type="ECO:0000313" key="2">
    <source>
        <dbReference type="Proteomes" id="UP000502657"/>
    </source>
</evidence>
<keyword evidence="1" id="KW-0614">Plasmid</keyword>
<name>A0ABX6NY73_AERME</name>
<keyword evidence="2" id="KW-1185">Reference proteome</keyword>
<reference evidence="1 2" key="1">
    <citation type="submission" date="2019-03" db="EMBL/GenBank/DDBJ databases">
        <title>Novel transposon Tn6433 accelerates the dissemination of tet(E) in Aeromonas from aerobic biofilm under oxytetracycline stress.</title>
        <authorList>
            <person name="Shi Y."/>
            <person name="Tian Z."/>
            <person name="Zhang Y."/>
            <person name="Zhang H."/>
            <person name="Yang M."/>
        </authorList>
    </citation>
    <scope>NUCLEOTIDE SEQUENCE [LARGE SCALE GENOMIC DNA]</scope>
    <source>
        <strain evidence="1 2">R50-22</strain>
        <plasmid evidence="2">paeme5</plasmid>
    </source>
</reference>
<proteinExistence type="predicted"/>
<dbReference type="RefSeq" id="WP_171270104.1">
    <property type="nucleotide sequence ID" value="NZ_CP038446.1"/>
</dbReference>
<organism evidence="1 2">
    <name type="scientific">Aeromonas media</name>
    <dbReference type="NCBI Taxonomy" id="651"/>
    <lineage>
        <taxon>Bacteria</taxon>
        <taxon>Pseudomonadati</taxon>
        <taxon>Pseudomonadota</taxon>
        <taxon>Gammaproteobacteria</taxon>
        <taxon>Aeromonadales</taxon>
        <taxon>Aeromonadaceae</taxon>
        <taxon>Aeromonas</taxon>
    </lineage>
</organism>
<dbReference type="Proteomes" id="UP000502657">
    <property type="component" value="Plasmid pAeme5"/>
</dbReference>
<accession>A0ABX6NY73</accession>
<dbReference type="EMBL" id="CP038449">
    <property type="protein sequence ID" value="QJT41341.1"/>
    <property type="molecule type" value="Genomic_DNA"/>
</dbReference>
<evidence type="ECO:0000313" key="1">
    <source>
        <dbReference type="EMBL" id="QJT41341.1"/>
    </source>
</evidence>